<reference evidence="1 2" key="1">
    <citation type="submission" date="2007-06" db="EMBL/GenBank/DDBJ databases">
        <title>The Genome Sequence of Coccidioides posadasii RMSCC_3488.</title>
        <authorList>
            <consortium name="Coccidioides Genome Resources Consortium"/>
            <consortium name="The Broad Institute Genome Sequencing Platform"/>
            <person name="Henn M.R."/>
            <person name="Sykes S."/>
            <person name="Young S."/>
            <person name="Jaffe D."/>
            <person name="Berlin A."/>
            <person name="Alvarez P."/>
            <person name="Butler J."/>
            <person name="Gnerre S."/>
            <person name="Grabherr M."/>
            <person name="Mauceli E."/>
            <person name="Brockman W."/>
            <person name="Kodira C."/>
            <person name="Alvarado L."/>
            <person name="Zeng Q."/>
            <person name="Crawford M."/>
            <person name="Antoine C."/>
            <person name="Devon K."/>
            <person name="Galgiani J."/>
            <person name="Orsborn K."/>
            <person name="Lewis M.L."/>
            <person name="Nusbaum C."/>
            <person name="Galagan J."/>
            <person name="Birren B."/>
        </authorList>
    </citation>
    <scope>NUCLEOTIDE SEQUENCE [LARGE SCALE GENOMIC DNA]</scope>
    <source>
        <strain evidence="1 2">RMSCC 3488</strain>
    </source>
</reference>
<organism evidence="1 2">
    <name type="scientific">Coccidioides posadasii RMSCC 3488</name>
    <dbReference type="NCBI Taxonomy" id="454284"/>
    <lineage>
        <taxon>Eukaryota</taxon>
        <taxon>Fungi</taxon>
        <taxon>Dikarya</taxon>
        <taxon>Ascomycota</taxon>
        <taxon>Pezizomycotina</taxon>
        <taxon>Eurotiomycetes</taxon>
        <taxon>Eurotiomycetidae</taxon>
        <taxon>Onygenales</taxon>
        <taxon>Onygenaceae</taxon>
        <taxon>Coccidioides</taxon>
    </lineage>
</organism>
<dbReference type="EMBL" id="DS268109">
    <property type="protein sequence ID" value="KMM65885.1"/>
    <property type="molecule type" value="Genomic_DNA"/>
</dbReference>
<dbReference type="Proteomes" id="UP000054567">
    <property type="component" value="Unassembled WGS sequence"/>
</dbReference>
<protein>
    <submittedName>
        <fullName evidence="1">Uncharacterized protein</fullName>
    </submittedName>
</protein>
<name>A0A0J6F9D2_COCPO</name>
<sequence>MASSVALDPETRLLRRIFRNLLEFNLCTVFVFPSFHLSLDAPIQTDFRKREPRMPSSMLELLQFGSTFVVGQKCFLIC</sequence>
<accession>A0A0J6F9D2</accession>
<evidence type="ECO:0000313" key="1">
    <source>
        <dbReference type="EMBL" id="KMM65885.1"/>
    </source>
</evidence>
<reference evidence="2" key="2">
    <citation type="journal article" date="2009" name="Genome Res.">
        <title>Comparative genomic analyses of the human fungal pathogens Coccidioides and their relatives.</title>
        <authorList>
            <person name="Sharpton T.J."/>
            <person name="Stajich J.E."/>
            <person name="Rounsley S.D."/>
            <person name="Gardner M.J."/>
            <person name="Wortman J.R."/>
            <person name="Jordar V.S."/>
            <person name="Maiti R."/>
            <person name="Kodira C.D."/>
            <person name="Neafsey D.E."/>
            <person name="Zeng Q."/>
            <person name="Hung C.-Y."/>
            <person name="McMahan C."/>
            <person name="Muszewska A."/>
            <person name="Grynberg M."/>
            <person name="Mandel M.A."/>
            <person name="Kellner E.M."/>
            <person name="Barker B.M."/>
            <person name="Galgiani J.N."/>
            <person name="Orbach M.J."/>
            <person name="Kirkland T.N."/>
            <person name="Cole G.T."/>
            <person name="Henn M.R."/>
            <person name="Birren B.W."/>
            <person name="Taylor J.W."/>
        </authorList>
    </citation>
    <scope>NUCLEOTIDE SEQUENCE [LARGE SCALE GENOMIC DNA]</scope>
    <source>
        <strain evidence="2">RMSCC 3488</strain>
    </source>
</reference>
<gene>
    <name evidence="1" type="ORF">CPAG_02226</name>
</gene>
<evidence type="ECO:0000313" key="2">
    <source>
        <dbReference type="Proteomes" id="UP000054567"/>
    </source>
</evidence>
<reference evidence="2" key="3">
    <citation type="journal article" date="2010" name="Genome Res.">
        <title>Population genomic sequencing of Coccidioides fungi reveals recent hybridization and transposon control.</title>
        <authorList>
            <person name="Neafsey D.E."/>
            <person name="Barker B.M."/>
            <person name="Sharpton T.J."/>
            <person name="Stajich J.E."/>
            <person name="Park D.J."/>
            <person name="Whiston E."/>
            <person name="Hung C.-Y."/>
            <person name="McMahan C."/>
            <person name="White J."/>
            <person name="Sykes S."/>
            <person name="Heiman D."/>
            <person name="Young S."/>
            <person name="Zeng Q."/>
            <person name="Abouelleil A."/>
            <person name="Aftuck L."/>
            <person name="Bessette D."/>
            <person name="Brown A."/>
            <person name="FitzGerald M."/>
            <person name="Lui A."/>
            <person name="Macdonald J.P."/>
            <person name="Priest M."/>
            <person name="Orbach M.J."/>
            <person name="Galgiani J.N."/>
            <person name="Kirkland T.N."/>
            <person name="Cole G.T."/>
            <person name="Birren B.W."/>
            <person name="Henn M.R."/>
            <person name="Taylor J.W."/>
            <person name="Rounsley S.D."/>
        </authorList>
    </citation>
    <scope>NUCLEOTIDE SEQUENCE [LARGE SCALE GENOMIC DNA]</scope>
    <source>
        <strain evidence="2">RMSCC 3488</strain>
    </source>
</reference>
<dbReference type="AlphaFoldDB" id="A0A0J6F9D2"/>
<proteinExistence type="predicted"/>
<dbReference type="VEuPathDB" id="FungiDB:CPAG_02226"/>